<dbReference type="EMBL" id="HBJA01037735">
    <property type="protein sequence ID" value="CAE0801748.1"/>
    <property type="molecule type" value="Transcribed_RNA"/>
</dbReference>
<proteinExistence type="predicted"/>
<reference evidence="2" key="1">
    <citation type="submission" date="2021-01" db="EMBL/GenBank/DDBJ databases">
        <authorList>
            <person name="Corre E."/>
            <person name="Pelletier E."/>
            <person name="Niang G."/>
            <person name="Scheremetjew M."/>
            <person name="Finn R."/>
            <person name="Kale V."/>
            <person name="Holt S."/>
            <person name="Cochrane G."/>
            <person name="Meng A."/>
            <person name="Brown T."/>
            <person name="Cohen L."/>
        </authorList>
    </citation>
    <scope>NUCLEOTIDE SEQUENCE</scope>
    <source>
        <strain evidence="2">CCMP1594</strain>
    </source>
</reference>
<organism evidence="2">
    <name type="scientific">Eutreptiella gymnastica</name>
    <dbReference type="NCBI Taxonomy" id="73025"/>
    <lineage>
        <taxon>Eukaryota</taxon>
        <taxon>Discoba</taxon>
        <taxon>Euglenozoa</taxon>
        <taxon>Euglenida</taxon>
        <taxon>Spirocuta</taxon>
        <taxon>Euglenophyceae</taxon>
        <taxon>Eutreptiales</taxon>
        <taxon>Eutreptiaceae</taxon>
        <taxon>Eutreptiella</taxon>
    </lineage>
</organism>
<protein>
    <recommendedName>
        <fullName evidence="1">Reverse transcriptase zinc-binding domain-containing protein</fullName>
    </recommendedName>
</protein>
<dbReference type="Pfam" id="PF13966">
    <property type="entry name" value="zf-RVT"/>
    <property type="match status" value="1"/>
</dbReference>
<feature type="domain" description="Reverse transcriptase zinc-binding" evidence="1">
    <location>
        <begin position="46"/>
        <end position="100"/>
    </location>
</feature>
<dbReference type="InterPro" id="IPR026960">
    <property type="entry name" value="RVT-Znf"/>
</dbReference>
<evidence type="ECO:0000313" key="2">
    <source>
        <dbReference type="EMBL" id="CAE0801748.1"/>
    </source>
</evidence>
<accession>A0A7S4CN70</accession>
<gene>
    <name evidence="2" type="ORF">EGYM00163_LOCUS12869</name>
</gene>
<sequence>MQGQRASTQFVKRIQHMQKSLCRHRHWRPQPFENAAHRGTCAHTHEHTHRHKQFVVQVLRHKVPVASRLQYFGIAWQAVCPLCRATEDHDHVLKKCFYSRDLLASIRCP</sequence>
<dbReference type="AlphaFoldDB" id="A0A7S4CN70"/>
<name>A0A7S4CN70_9EUGL</name>
<evidence type="ECO:0000259" key="1">
    <source>
        <dbReference type="Pfam" id="PF13966"/>
    </source>
</evidence>